<dbReference type="OrthoDB" id="3366823at2759"/>
<evidence type="ECO:0000313" key="5">
    <source>
        <dbReference type="EMBL" id="RSH95438.1"/>
    </source>
</evidence>
<evidence type="ECO:0000256" key="1">
    <source>
        <dbReference type="ARBA" id="ARBA00004123"/>
    </source>
</evidence>
<feature type="domain" description="RED-like N-terminal" evidence="4">
    <location>
        <begin position="61"/>
        <end position="209"/>
    </location>
</feature>
<dbReference type="AlphaFoldDB" id="A0A427YWD8"/>
<dbReference type="GO" id="GO:0005634">
    <property type="term" value="C:nucleus"/>
    <property type="evidence" value="ECO:0007669"/>
    <property type="project" value="UniProtKB-SubCell"/>
</dbReference>
<feature type="region of interest" description="Disordered" evidence="3">
    <location>
        <begin position="1"/>
        <end position="92"/>
    </location>
</feature>
<feature type="compositionally biased region" description="Basic and acidic residues" evidence="3">
    <location>
        <begin position="170"/>
        <end position="189"/>
    </location>
</feature>
<accession>A0A427YWD8</accession>
<keyword evidence="6" id="KW-1185">Reference proteome</keyword>
<feature type="compositionally biased region" description="Basic residues" evidence="3">
    <location>
        <begin position="208"/>
        <end position="219"/>
    </location>
</feature>
<dbReference type="EMBL" id="RSCD01000001">
    <property type="protein sequence ID" value="RSH95438.1"/>
    <property type="molecule type" value="Genomic_DNA"/>
</dbReference>
<comment type="subcellular location">
    <subcellularLocation>
        <location evidence="1">Nucleus</location>
    </subcellularLocation>
</comment>
<dbReference type="STRING" id="1890683.A0A427YWD8"/>
<dbReference type="Proteomes" id="UP000279259">
    <property type="component" value="Unassembled WGS sequence"/>
</dbReference>
<evidence type="ECO:0000256" key="2">
    <source>
        <dbReference type="ARBA" id="ARBA00023242"/>
    </source>
</evidence>
<feature type="compositionally biased region" description="Basic and acidic residues" evidence="3">
    <location>
        <begin position="198"/>
        <end position="207"/>
    </location>
</feature>
<feature type="compositionally biased region" description="Basic and acidic residues" evidence="3">
    <location>
        <begin position="357"/>
        <end position="370"/>
    </location>
</feature>
<evidence type="ECO:0000256" key="3">
    <source>
        <dbReference type="SAM" id="MobiDB-lite"/>
    </source>
</evidence>
<feature type="region of interest" description="Disordered" evidence="3">
    <location>
        <begin position="149"/>
        <end position="300"/>
    </location>
</feature>
<dbReference type="PANTHER" id="PTHR12765">
    <property type="entry name" value="RED PROTEIN IK FACTOR CYTOKINE IK"/>
    <property type="match status" value="1"/>
</dbReference>
<evidence type="ECO:0000313" key="6">
    <source>
        <dbReference type="Proteomes" id="UP000279259"/>
    </source>
</evidence>
<sequence length="399" mass="43549">MDQDAFRSLLSAPRQASSSSRTVLGGPAPKRGWGLKQKQGPRNEKPKDEPTSSAPAFAPRQHRKRQEQNGEAASSAYKDRAAMRRQGVDDEYKGVEKLLEDFERRKAEAGEEDADKIEATRAYLGGDAEHSILVKGLDYALLAARKAELAREQDEGMEDELEELGRGLGRKPEGKSKGKEQVKPEEKLGNRFKSIAQRKVEEEAAKGEKKKKTRKKKKDKRVDDVSQAPAEDTSRGPIKEEAQQGDEPPMQPTLPMPAAKAPTPEPETEEDIFADAGMYDLGAGGESDGDEAEEKNEAIGIPTKLVPLSSSAMADVGGFLAAEASAAKAEQRRIKKAQWRARQGLATQEGTDMEQLTEGKRLDDKQKQNREYQLVMNQMKKEGGGEGGAGVGPSSKPAQ</sequence>
<feature type="region of interest" description="Disordered" evidence="3">
    <location>
        <begin position="340"/>
        <end position="399"/>
    </location>
</feature>
<protein>
    <recommendedName>
        <fullName evidence="4">RED-like N-terminal domain-containing protein</fullName>
    </recommendedName>
</protein>
<evidence type="ECO:0000259" key="4">
    <source>
        <dbReference type="Pfam" id="PF07808"/>
    </source>
</evidence>
<feature type="compositionally biased region" description="Basic and acidic residues" evidence="3">
    <location>
        <begin position="232"/>
        <end position="242"/>
    </location>
</feature>
<dbReference type="InterPro" id="IPR039896">
    <property type="entry name" value="Red-like"/>
</dbReference>
<reference evidence="5 6" key="1">
    <citation type="submission" date="2018-11" db="EMBL/GenBank/DDBJ databases">
        <title>Genome sequence of Saitozyma podzolica DSM 27192.</title>
        <authorList>
            <person name="Aliyu H."/>
            <person name="Gorte O."/>
            <person name="Ochsenreither K."/>
        </authorList>
    </citation>
    <scope>NUCLEOTIDE SEQUENCE [LARGE SCALE GENOMIC DNA]</scope>
    <source>
        <strain evidence="5 6">DSM 27192</strain>
    </source>
</reference>
<organism evidence="5 6">
    <name type="scientific">Saitozyma podzolica</name>
    <dbReference type="NCBI Taxonomy" id="1890683"/>
    <lineage>
        <taxon>Eukaryota</taxon>
        <taxon>Fungi</taxon>
        <taxon>Dikarya</taxon>
        <taxon>Basidiomycota</taxon>
        <taxon>Agaricomycotina</taxon>
        <taxon>Tremellomycetes</taxon>
        <taxon>Tremellales</taxon>
        <taxon>Trimorphomycetaceae</taxon>
        <taxon>Saitozyma</taxon>
    </lineage>
</organism>
<dbReference type="Pfam" id="PF07808">
    <property type="entry name" value="RED_N"/>
    <property type="match status" value="1"/>
</dbReference>
<dbReference type="InterPro" id="IPR012916">
    <property type="entry name" value="RED_N"/>
</dbReference>
<name>A0A427YWD8_9TREE</name>
<feature type="compositionally biased region" description="Basic and acidic residues" evidence="3">
    <location>
        <begin position="41"/>
        <end position="50"/>
    </location>
</feature>
<proteinExistence type="predicted"/>
<gene>
    <name evidence="5" type="ORF">EHS25_000530</name>
</gene>
<keyword evidence="2" id="KW-0539">Nucleus</keyword>
<comment type="caution">
    <text evidence="5">The sequence shown here is derived from an EMBL/GenBank/DDBJ whole genome shotgun (WGS) entry which is preliminary data.</text>
</comment>
<feature type="compositionally biased region" description="Basic and acidic residues" evidence="3">
    <location>
        <begin position="77"/>
        <end position="92"/>
    </location>
</feature>